<dbReference type="Pfam" id="PF00109">
    <property type="entry name" value="ketoacyl-synt"/>
    <property type="match status" value="1"/>
</dbReference>
<dbReference type="SUPFAM" id="SSF55048">
    <property type="entry name" value="Probable ACP-binding domain of malonyl-CoA ACP transacylase"/>
    <property type="match status" value="1"/>
</dbReference>
<organism evidence="13 14">
    <name type="scientific">Pyricularia oryzae (strain 70-15 / ATCC MYA-4617 / FGSC 8958)</name>
    <name type="common">Rice blast fungus</name>
    <name type="synonym">Magnaporthe oryzae</name>
    <dbReference type="NCBI Taxonomy" id="242507"/>
    <lineage>
        <taxon>Eukaryota</taxon>
        <taxon>Fungi</taxon>
        <taxon>Dikarya</taxon>
        <taxon>Ascomycota</taxon>
        <taxon>Pezizomycotina</taxon>
        <taxon>Sordariomycetes</taxon>
        <taxon>Sordariomycetidae</taxon>
        <taxon>Magnaporthales</taxon>
        <taxon>Pyriculariaceae</taxon>
        <taxon>Pyricularia</taxon>
    </lineage>
</organism>
<dbReference type="InterPro" id="IPR016035">
    <property type="entry name" value="Acyl_Trfase/lysoPLipase"/>
</dbReference>
<dbReference type="InterPro" id="IPR014043">
    <property type="entry name" value="Acyl_transferase_dom"/>
</dbReference>
<reference evidence="13 14" key="1">
    <citation type="journal article" date="2005" name="Nature">
        <title>The genome sequence of the rice blast fungus Magnaporthe grisea.</title>
        <authorList>
            <person name="Dean R.A."/>
            <person name="Talbot N.J."/>
            <person name="Ebbole D.J."/>
            <person name="Farman M.L."/>
            <person name="Mitchell T.K."/>
            <person name="Orbach M.J."/>
            <person name="Thon M."/>
            <person name="Kulkarni R."/>
            <person name="Xu J.R."/>
            <person name="Pan H."/>
            <person name="Read N.D."/>
            <person name="Lee Y.H."/>
            <person name="Carbone I."/>
            <person name="Brown D."/>
            <person name="Oh Y.Y."/>
            <person name="Donofrio N."/>
            <person name="Jeong J.S."/>
            <person name="Soanes D.M."/>
            <person name="Djonovic S."/>
            <person name="Kolomiets E."/>
            <person name="Rehmeyer C."/>
            <person name="Li W."/>
            <person name="Harding M."/>
            <person name="Kim S."/>
            <person name="Lebrun M.H."/>
            <person name="Bohnert H."/>
            <person name="Coughlan S."/>
            <person name="Butler J."/>
            <person name="Calvo S."/>
            <person name="Ma L.J."/>
            <person name="Nicol R."/>
            <person name="Purcell S."/>
            <person name="Nusbaum C."/>
            <person name="Galagan J.E."/>
            <person name="Birren B.W."/>
        </authorList>
    </citation>
    <scope>NUCLEOTIDE SEQUENCE [LARGE SCALE GENOMIC DNA]</scope>
    <source>
        <strain evidence="14">70-15 / ATCC MYA-4617 / FGSC 8958</strain>
    </source>
</reference>
<dbReference type="FunFam" id="3.40.366.10:FF:000002">
    <property type="entry name" value="Probable polyketide synthase 2"/>
    <property type="match status" value="1"/>
</dbReference>
<dbReference type="InterPro" id="IPR056501">
    <property type="entry name" value="NAD-bd_HRPKS_sdrA"/>
</dbReference>
<keyword evidence="4" id="KW-0521">NADP</keyword>
<dbReference type="SMART" id="SM00825">
    <property type="entry name" value="PKS_KS"/>
    <property type="match status" value="1"/>
</dbReference>
<sequence length="2155" mass="231462">MAPSRLYNFSSSGTSPTSSSAFTVPSVANSETDSAADMHPPMNGHRQFDGFSDPGMTPRAPMPIAIVGMACRMPGSVATPAEFWELCSRARSGYTKVPKERFNHDLFYHPNPGKTGAYHAQGGNFLDVDLAAFDAPFFGLTEKEAISMDPQQRLLLECTFEALENAGVPKHSIVGKDVGVFVGGSFAEYESHLFRDSDTIPMHQATDQAVRDNDTIRAVIMGTGINQDGKTPGITMPSGEAQEKLINQVYNNFGLDPMDCGYVEAHGTGTKVGDPIEATALHNALGQGRTAADPLFIGSVKSNIGHLEAASGLAGVIKAALMLERGFILPNHDFKKPNPKIPWKQWHMTVARSQRPWPRGKKYISVNNFGFGGTNAHVVLAKAPFTADTTVAAQLQNNDSRKPKQTKKLIVLTANDKDSLAGVMKKLVIYLEQRPEVFQADLMRNVAYTLGQRRSHLQWRLAVPVSTSFELVDTLNSGKVVSAKMQPEAPRIGFVFTGQGAQWHGMGRELYDSYPVYAAAMDRADAKLKELGATWSLLEELSKDGKTSKVSEAHISQPACTAVQLAITDLLKSWGVVPVAVAGHSSGEICAAYAAGIINFDSAVAIAYHRGRLIPVLKSRHPDLAGGMMAVGGSESDMQPMIDAVKRKQQEVRIACFNSPSSLTISGDASVLNDLERVIEEEQPEMFRRKLQVDVAYHSHHMNLVADEYRDSIEHLSKPRNTDVQFHSSLFGKRVEGYKCTASYWVENLTCPVRFSEALSGMLEAKPEDGVSTLIEIGPHSALQGPIKQILAAAGRPKLPYASALVRNKDAVDTALDLAGNLFMKGAFLNMDAVNFPSHLHAPATSTIPLNLHTSAAKQPTLLTDLPRYVWNHSSKYWHESRMTEMHKFRKFPRNDLIGVEAIYSTDVEPTWRNIVALDDLPWLRHHRIQSLTIFPFSGFVAMALEAAAQQALKREAKYDRFELRRVVVSKPLAMGDGDVEMDISLRPHSDSQKHQAGWRQFRIASWTKNGGWAEHCTGEVAALSDDDNEVDGERQKQAIRRRVEAASTMGEDAVDVAEVDMYNCLEDLGVTFGAAFQGVKACKASNTKASADIVATDIAVDMPNHYMTESVLHPSVLESLVQMYWPILGAGRTSPDTVYLPSSVGKVSISREVTAHTNAPGKTIRAFGKAEFAQPCEEPRATSVSVMATTQDGQLLVEIEDLKVAPIIDGEGETDSSTPRELCYKLEWEQVLKPALVNGTPADSNTLPEAEIVIVHGDTAFQHTLARALADIIEKATSTSPVAMGTLGHIETEGKVCIVLTEIDMPFLADPTEQQFEAVQKLIGSVQGLLWVVRGAYDKATSPDSNMVCGLSRSVRSETLLPFATLDLDSIEASTAHVSKSILDVFKIAFNGGLSATKEMEFMERGGKLFTPRILDDAETNAYVHKRTNPDILEKQPFAQEGRQLKMVGGKTLHFVDATIDTLGADEVEIEVKAVGVNASDAQQLAKSTAESPAPVGSEAAGIVTRVGANVTSVKKGDRVAALTLSSGAYSTVTRASAANTIPIPQAMDFSQAATLPFAYVTAHHALEQARLSSGQSVLIHSAASAVGQAAVCLAQLRDAEVFVTVSSAAEKKLIMTKFSVSEDRIFYNRGVGFGSAIREATAGEGVDVVISIRSDAEVVRESWDCLDRFGCLVNVSEGSSRLDLSTDGRPSNASFVNVDIQCLAAERPAILKRLVDSVAKLVGQGQATPVEATVFAVSEVQDALKSASKTSCGKSVVVLGADDMVMATPSKVTKKILRSDGTYLLIGGTGGLGRSMAKWMVDNGAGNVVLLSRSGSATGQVKQLIDAASEAGSQVIVKRCDVANKASVDELFKGLSDLPPVRGIVHGAMVLRDVLFEKMAYTDYTTVIESKVAGAWNFHHALAANSCPVDFFIAISSAAGAVGNRGQAAYAAANTFLNALVQHRLAAGLPAASLDLTAVSDAGYLADGDAERAAEVAKNLGADSTICEAEVLALIGACIEGKTNVCNGHVITGMRIPPTPTKPFWATDAKFKTLRLTAEAAELAANGGDSATASLSPGAAVKAATSLAEAEEAVCAGLVDKISSVLMMEADEIDVTRSLTHYPLDSLVAIEIRNFITREFEANMQVLELLSSGSVQTLTKAVCKKSKLCVGLS</sequence>
<dbReference type="Pfam" id="PF14765">
    <property type="entry name" value="PS-DH"/>
    <property type="match status" value="1"/>
</dbReference>
<keyword evidence="3 13" id="KW-0808">Transferase</keyword>
<evidence type="ECO:0000256" key="6">
    <source>
        <dbReference type="ARBA" id="ARBA00023268"/>
    </source>
</evidence>
<feature type="domain" description="Carrier" evidence="10">
    <location>
        <begin position="2071"/>
        <end position="2148"/>
    </location>
</feature>
<dbReference type="EMBL" id="CM001231">
    <property type="protein sequence ID" value="EHA58165.1"/>
    <property type="molecule type" value="Genomic_DNA"/>
</dbReference>
<reference key="2">
    <citation type="submission" date="2011-05" db="EMBL/GenBank/DDBJ databases">
        <title>The Genome Sequence of Magnaporthe oryzae 70-15.</title>
        <authorList>
            <consortium name="The Broad Institute Genome Sequencing Platform"/>
            <person name="Ma L.-J."/>
            <person name="Dead R."/>
            <person name="Young S.K."/>
            <person name="Zeng Q."/>
            <person name="Gargeya S."/>
            <person name="Fitzgerald M."/>
            <person name="Haas B."/>
            <person name="Abouelleil A."/>
            <person name="Alvarado L."/>
            <person name="Arachchi H.M."/>
            <person name="Berlin A."/>
            <person name="Brown A."/>
            <person name="Chapman S.B."/>
            <person name="Chen Z."/>
            <person name="Dunbar C."/>
            <person name="Freedman E."/>
            <person name="Gearin G."/>
            <person name="Gellesch M."/>
            <person name="Goldberg J."/>
            <person name="Griggs A."/>
            <person name="Gujja S."/>
            <person name="Heiman D."/>
            <person name="Howarth C."/>
            <person name="Larson L."/>
            <person name="Lui A."/>
            <person name="MacDonald P.J.P."/>
            <person name="Mehta T."/>
            <person name="Montmayeur A."/>
            <person name="Murphy C."/>
            <person name="Neiman D."/>
            <person name="Pearson M."/>
            <person name="Priest M."/>
            <person name="Roberts A."/>
            <person name="Saif S."/>
            <person name="Shea T."/>
            <person name="Shenoy N."/>
            <person name="Sisk P."/>
            <person name="Stolte C."/>
            <person name="Sykes S."/>
            <person name="Yandava C."/>
            <person name="Wortman J."/>
            <person name="Nusbaum C."/>
            <person name="Birren B."/>
        </authorList>
    </citation>
    <scope>NUCLEOTIDE SEQUENCE</scope>
    <source>
        <strain>70-15</strain>
    </source>
</reference>
<dbReference type="SMART" id="SM00826">
    <property type="entry name" value="PKS_DH"/>
    <property type="match status" value="1"/>
</dbReference>
<dbReference type="InterPro" id="IPR049551">
    <property type="entry name" value="PKS_DH_C"/>
</dbReference>
<dbReference type="Gene3D" id="3.90.180.10">
    <property type="entry name" value="Medium-chain alcohol dehydrogenases, catalytic domain"/>
    <property type="match status" value="1"/>
</dbReference>
<dbReference type="InterPro" id="IPR014030">
    <property type="entry name" value="Ketoacyl_synth_N"/>
</dbReference>
<dbReference type="Proteomes" id="UP000009058">
    <property type="component" value="Chromosome 1"/>
</dbReference>
<evidence type="ECO:0000256" key="2">
    <source>
        <dbReference type="ARBA" id="ARBA00022553"/>
    </source>
</evidence>
<evidence type="ECO:0000256" key="9">
    <source>
        <dbReference type="SAM" id="MobiDB-lite"/>
    </source>
</evidence>
<evidence type="ECO:0000259" key="11">
    <source>
        <dbReference type="PROSITE" id="PS52004"/>
    </source>
</evidence>
<feature type="compositionally biased region" description="Polar residues" evidence="9">
    <location>
        <begin position="21"/>
        <end position="33"/>
    </location>
</feature>
<dbReference type="Pfam" id="PF08659">
    <property type="entry name" value="KR"/>
    <property type="match status" value="1"/>
</dbReference>
<dbReference type="SMART" id="SM00822">
    <property type="entry name" value="PKS_KR"/>
    <property type="match status" value="1"/>
</dbReference>
<dbReference type="InterPro" id="IPR001227">
    <property type="entry name" value="Ac_transferase_dom_sf"/>
</dbReference>
<dbReference type="eggNOG" id="KOG1202">
    <property type="taxonomic scope" value="Eukaryota"/>
</dbReference>
<dbReference type="InterPro" id="IPR020806">
    <property type="entry name" value="PKS_PP-bd"/>
</dbReference>
<dbReference type="Gene3D" id="3.40.50.720">
    <property type="entry name" value="NAD(P)-binding Rossmann-like Domain"/>
    <property type="match status" value="2"/>
</dbReference>
<dbReference type="SUPFAM" id="SSF51735">
    <property type="entry name" value="NAD(P)-binding Rossmann-fold domains"/>
    <property type="match status" value="2"/>
</dbReference>
<dbReference type="Gene3D" id="3.40.47.10">
    <property type="match status" value="2"/>
</dbReference>
<feature type="region of interest" description="Disordered" evidence="9">
    <location>
        <begin position="1"/>
        <end position="55"/>
    </location>
</feature>
<evidence type="ECO:0000259" key="10">
    <source>
        <dbReference type="PROSITE" id="PS50075"/>
    </source>
</evidence>
<keyword evidence="5" id="KW-0560">Oxidoreductase</keyword>
<gene>
    <name evidence="13" type="ORF">MGG_04775</name>
</gene>
<evidence type="ECO:0000313" key="13">
    <source>
        <dbReference type="EMBL" id="EHA58165.1"/>
    </source>
</evidence>
<dbReference type="Gene3D" id="3.10.129.110">
    <property type="entry name" value="Polyketide synthase dehydratase"/>
    <property type="match status" value="1"/>
</dbReference>
<dbReference type="SUPFAM" id="SSF52151">
    <property type="entry name" value="FabD/lysophospholipase-like"/>
    <property type="match status" value="1"/>
</dbReference>
<feature type="domain" description="PKS/mFAS DH" evidence="12">
    <location>
        <begin position="895"/>
        <end position="1214"/>
    </location>
</feature>
<dbReference type="InterPro" id="IPR049552">
    <property type="entry name" value="PKS_DH_N"/>
</dbReference>
<dbReference type="InParanoid" id="G4MQT3"/>
<dbReference type="InterPro" id="IPR057326">
    <property type="entry name" value="KR_dom"/>
</dbReference>
<dbReference type="CDD" id="cd05195">
    <property type="entry name" value="enoyl_red"/>
    <property type="match status" value="1"/>
</dbReference>
<dbReference type="GeneID" id="2677901"/>
<dbReference type="SMART" id="SM00827">
    <property type="entry name" value="PKS_AT"/>
    <property type="match status" value="1"/>
</dbReference>
<name>G4MQT3_PYRO7</name>
<dbReference type="GO" id="GO:0031177">
    <property type="term" value="F:phosphopantetheine binding"/>
    <property type="evidence" value="ECO:0007669"/>
    <property type="project" value="InterPro"/>
</dbReference>
<dbReference type="InterPro" id="IPR036736">
    <property type="entry name" value="ACP-like_sf"/>
</dbReference>
<dbReference type="GO" id="GO:0016491">
    <property type="term" value="F:oxidoreductase activity"/>
    <property type="evidence" value="ECO:0007669"/>
    <property type="project" value="UniProtKB-KW"/>
</dbReference>
<feature type="region of interest" description="N-terminal hotdog fold" evidence="8">
    <location>
        <begin position="895"/>
        <end position="1028"/>
    </location>
</feature>
<proteinExistence type="predicted"/>
<dbReference type="Pfam" id="PF02801">
    <property type="entry name" value="Ketoacyl-synt_C"/>
    <property type="match status" value="1"/>
</dbReference>
<dbReference type="Pfam" id="PF16197">
    <property type="entry name" value="KAsynt_C_assoc"/>
    <property type="match status" value="1"/>
</dbReference>
<dbReference type="InterPro" id="IPR042104">
    <property type="entry name" value="PKS_dehydratase_sf"/>
</dbReference>
<dbReference type="InterPro" id="IPR013968">
    <property type="entry name" value="PKS_KR"/>
</dbReference>
<dbReference type="InterPro" id="IPR014031">
    <property type="entry name" value="Ketoacyl_synth_C"/>
</dbReference>
<dbReference type="OrthoDB" id="329835at2759"/>
<dbReference type="PROSITE" id="PS52019">
    <property type="entry name" value="PKS_MFAS_DH"/>
    <property type="match status" value="1"/>
</dbReference>
<dbReference type="GO" id="GO:0044550">
    <property type="term" value="P:secondary metabolite biosynthetic process"/>
    <property type="evidence" value="ECO:0007669"/>
    <property type="project" value="UniProtKB-ARBA"/>
</dbReference>
<dbReference type="InterPro" id="IPR011032">
    <property type="entry name" value="GroES-like_sf"/>
</dbReference>
<dbReference type="InterPro" id="IPR016039">
    <property type="entry name" value="Thiolase-like"/>
</dbReference>
<dbReference type="PROSITE" id="PS50075">
    <property type="entry name" value="CARRIER"/>
    <property type="match status" value="1"/>
</dbReference>
<keyword evidence="14" id="KW-1185">Reference proteome</keyword>
<dbReference type="InterPro" id="IPR013154">
    <property type="entry name" value="ADH-like_N"/>
</dbReference>
<evidence type="ECO:0000256" key="5">
    <source>
        <dbReference type="ARBA" id="ARBA00023002"/>
    </source>
</evidence>
<dbReference type="InterPro" id="IPR049900">
    <property type="entry name" value="PKS_mFAS_DH"/>
</dbReference>
<protein>
    <submittedName>
        <fullName evidence="13">Fatty acid synthase S-acetyltransferase</fullName>
    </submittedName>
</protein>
<dbReference type="VEuPathDB" id="FungiDB:MGG_04775"/>
<dbReference type="SMART" id="SM00823">
    <property type="entry name" value="PKS_PP"/>
    <property type="match status" value="1"/>
</dbReference>
<dbReference type="HOGENOM" id="CLU_000022_31_0_1"/>
<dbReference type="InterPro" id="IPR020841">
    <property type="entry name" value="PKS_Beta-ketoAc_synthase_dom"/>
</dbReference>
<evidence type="ECO:0000256" key="7">
    <source>
        <dbReference type="ARBA" id="ARBA00023315"/>
    </source>
</evidence>
<dbReference type="InterPro" id="IPR009081">
    <property type="entry name" value="PP-bd_ACP"/>
</dbReference>
<feature type="compositionally biased region" description="Low complexity" evidence="9">
    <location>
        <begin position="10"/>
        <end position="20"/>
    </location>
</feature>
<evidence type="ECO:0000256" key="1">
    <source>
        <dbReference type="ARBA" id="ARBA00022450"/>
    </source>
</evidence>
<dbReference type="SUPFAM" id="SSF50129">
    <property type="entry name" value="GroES-like"/>
    <property type="match status" value="1"/>
</dbReference>
<dbReference type="GO" id="GO:0004312">
    <property type="term" value="F:fatty acid synthase activity"/>
    <property type="evidence" value="ECO:0007669"/>
    <property type="project" value="TreeGrafter"/>
</dbReference>
<dbReference type="Pfam" id="PF21089">
    <property type="entry name" value="PKS_DH_N"/>
    <property type="match status" value="1"/>
</dbReference>
<dbReference type="SUPFAM" id="SSF47336">
    <property type="entry name" value="ACP-like"/>
    <property type="match status" value="1"/>
</dbReference>
<dbReference type="InterPro" id="IPR036291">
    <property type="entry name" value="NAD(P)-bd_dom_sf"/>
</dbReference>
<dbReference type="CDD" id="cd00833">
    <property type="entry name" value="PKS"/>
    <property type="match status" value="1"/>
</dbReference>
<dbReference type="InterPro" id="IPR020843">
    <property type="entry name" value="ER"/>
</dbReference>
<dbReference type="InterPro" id="IPR032821">
    <property type="entry name" value="PKS_assoc"/>
</dbReference>
<dbReference type="PROSITE" id="PS52004">
    <property type="entry name" value="KS3_2"/>
    <property type="match status" value="1"/>
</dbReference>
<dbReference type="SUPFAM" id="SSF53901">
    <property type="entry name" value="Thiolase-like"/>
    <property type="match status" value="2"/>
</dbReference>
<evidence type="ECO:0000256" key="4">
    <source>
        <dbReference type="ARBA" id="ARBA00022857"/>
    </source>
</evidence>
<dbReference type="InterPro" id="IPR016036">
    <property type="entry name" value="Malonyl_transacylase_ACP-bd"/>
</dbReference>
<dbReference type="InterPro" id="IPR013149">
    <property type="entry name" value="ADH-like_C"/>
</dbReference>
<accession>G4MQT3</accession>
<dbReference type="GO" id="GO:0006633">
    <property type="term" value="P:fatty acid biosynthetic process"/>
    <property type="evidence" value="ECO:0007669"/>
    <property type="project" value="TreeGrafter"/>
</dbReference>
<evidence type="ECO:0000259" key="12">
    <source>
        <dbReference type="PROSITE" id="PS52019"/>
    </source>
</evidence>
<dbReference type="InterPro" id="IPR050091">
    <property type="entry name" value="PKS_NRPS_Biosynth_Enz"/>
</dbReference>
<comment type="caution">
    <text evidence="8">Lacks conserved residue(s) required for the propagation of feature annotation.</text>
</comment>
<dbReference type="STRING" id="242507.G4MQT3"/>
<dbReference type="InterPro" id="IPR020807">
    <property type="entry name" value="PKS_DH"/>
</dbReference>
<evidence type="ECO:0000256" key="8">
    <source>
        <dbReference type="PROSITE-ProRule" id="PRU01363"/>
    </source>
</evidence>
<dbReference type="PANTHER" id="PTHR43775:SF13">
    <property type="entry name" value="POLYKETIDE SYNTHASE 1"/>
    <property type="match status" value="1"/>
</dbReference>
<dbReference type="Pfam" id="PF00107">
    <property type="entry name" value="ADH_zinc_N"/>
    <property type="match status" value="1"/>
</dbReference>
<dbReference type="Gene3D" id="3.40.366.10">
    <property type="entry name" value="Malonyl-Coenzyme A Acyl Carrier Protein, domain 2"/>
    <property type="match status" value="1"/>
</dbReference>
<keyword evidence="1" id="KW-0596">Phosphopantetheine</keyword>
<dbReference type="PANTHER" id="PTHR43775">
    <property type="entry name" value="FATTY ACID SYNTHASE"/>
    <property type="match status" value="1"/>
</dbReference>
<dbReference type="Pfam" id="PF00698">
    <property type="entry name" value="Acyl_transf_1"/>
    <property type="match status" value="1"/>
</dbReference>
<dbReference type="Gene3D" id="1.10.1200.10">
    <property type="entry name" value="ACP-like"/>
    <property type="match status" value="1"/>
</dbReference>
<dbReference type="SMART" id="SM00829">
    <property type="entry name" value="PKS_ER"/>
    <property type="match status" value="1"/>
</dbReference>
<keyword evidence="7" id="KW-0012">Acyltransferase</keyword>
<keyword evidence="6" id="KW-0511">Multifunctional enzyme</keyword>
<dbReference type="Pfam" id="PF08240">
    <property type="entry name" value="ADH_N"/>
    <property type="match status" value="1"/>
</dbReference>
<feature type="region of interest" description="C-terminal hotdog fold" evidence="8">
    <location>
        <begin position="1054"/>
        <end position="1214"/>
    </location>
</feature>
<evidence type="ECO:0000256" key="3">
    <source>
        <dbReference type="ARBA" id="ARBA00022679"/>
    </source>
</evidence>
<evidence type="ECO:0000313" key="14">
    <source>
        <dbReference type="Proteomes" id="UP000009058"/>
    </source>
</evidence>
<dbReference type="Pfam" id="PF23114">
    <property type="entry name" value="NAD-bd_HRPKS_sdrA"/>
    <property type="match status" value="1"/>
</dbReference>
<feature type="domain" description="Ketosynthase family 3 (KS3)" evidence="11">
    <location>
        <begin position="61"/>
        <end position="382"/>
    </location>
</feature>
<dbReference type="Pfam" id="PF23297">
    <property type="entry name" value="ACP_SdgA_C"/>
    <property type="match status" value="1"/>
</dbReference>
<keyword evidence="2" id="KW-0597">Phosphoprotein</keyword>
<dbReference type="RefSeq" id="XP_003710777.1">
    <property type="nucleotide sequence ID" value="XM_003710729.1"/>
</dbReference>